<organism evidence="2 3">
    <name type="scientific">Neogemmobacter tilapiae</name>
    <dbReference type="NCBI Taxonomy" id="875041"/>
    <lineage>
        <taxon>Bacteria</taxon>
        <taxon>Pseudomonadati</taxon>
        <taxon>Pseudomonadota</taxon>
        <taxon>Alphaproteobacteria</taxon>
        <taxon>Rhodobacterales</taxon>
        <taxon>Paracoccaceae</taxon>
        <taxon>Neogemmobacter</taxon>
    </lineage>
</organism>
<proteinExistence type="predicted"/>
<dbReference type="Proteomes" id="UP000638981">
    <property type="component" value="Unassembled WGS sequence"/>
</dbReference>
<feature type="transmembrane region" description="Helical" evidence="1">
    <location>
        <begin position="80"/>
        <end position="99"/>
    </location>
</feature>
<feature type="transmembrane region" description="Helical" evidence="1">
    <location>
        <begin position="105"/>
        <end position="126"/>
    </location>
</feature>
<reference evidence="2" key="1">
    <citation type="journal article" date="2014" name="Int. J. Syst. Evol. Microbiol.">
        <title>Complete genome sequence of Corynebacterium casei LMG S-19264T (=DSM 44701T), isolated from a smear-ripened cheese.</title>
        <authorList>
            <consortium name="US DOE Joint Genome Institute (JGI-PGF)"/>
            <person name="Walter F."/>
            <person name="Albersmeier A."/>
            <person name="Kalinowski J."/>
            <person name="Ruckert C."/>
        </authorList>
    </citation>
    <scope>NUCLEOTIDE SEQUENCE</scope>
    <source>
        <strain evidence="2">KCTC 23310</strain>
    </source>
</reference>
<feature type="transmembrane region" description="Helical" evidence="1">
    <location>
        <begin position="12"/>
        <end position="31"/>
    </location>
</feature>
<dbReference type="GO" id="GO:0015297">
    <property type="term" value="F:antiporter activity"/>
    <property type="evidence" value="ECO:0007669"/>
    <property type="project" value="InterPro"/>
</dbReference>
<evidence type="ECO:0000313" key="2">
    <source>
        <dbReference type="EMBL" id="GHC47801.1"/>
    </source>
</evidence>
<reference evidence="2" key="2">
    <citation type="submission" date="2020-09" db="EMBL/GenBank/DDBJ databases">
        <authorList>
            <person name="Sun Q."/>
            <person name="Kim S."/>
        </authorList>
    </citation>
    <scope>NUCLEOTIDE SEQUENCE</scope>
    <source>
        <strain evidence="2">KCTC 23310</strain>
    </source>
</reference>
<dbReference type="EMBL" id="BMYJ01000002">
    <property type="protein sequence ID" value="GHC47801.1"/>
    <property type="molecule type" value="Genomic_DNA"/>
</dbReference>
<keyword evidence="1" id="KW-0472">Membrane</keyword>
<gene>
    <name evidence="2" type="ORF">GCM10007315_07100</name>
</gene>
<dbReference type="Pfam" id="PF01554">
    <property type="entry name" value="MatE"/>
    <property type="match status" value="1"/>
</dbReference>
<keyword evidence="3" id="KW-1185">Reference proteome</keyword>
<accession>A0A918WJ23</accession>
<name>A0A918WJ23_9RHOB</name>
<keyword evidence="1" id="KW-0812">Transmembrane</keyword>
<sequence length="131" mass="13990">MRQATVLSGKWGALGAVLLGVVFLALGPQIIDLMAKAPEVQAEARQYLPWLIIAPLIGIASWILDGVFIGATLTREMRRCMLLAVAIYAASLLILLPLLGNHGLWAALMVLNLARGVTMAWAYPAAERAAA</sequence>
<evidence type="ECO:0000313" key="3">
    <source>
        <dbReference type="Proteomes" id="UP000638981"/>
    </source>
</evidence>
<dbReference type="AlphaFoldDB" id="A0A918WJ23"/>
<evidence type="ECO:0000256" key="1">
    <source>
        <dbReference type="SAM" id="Phobius"/>
    </source>
</evidence>
<protein>
    <recommendedName>
        <fullName evidence="4">Multidrug resistance protein NorM</fullName>
    </recommendedName>
</protein>
<dbReference type="GO" id="GO:0042910">
    <property type="term" value="F:xenobiotic transmembrane transporter activity"/>
    <property type="evidence" value="ECO:0007669"/>
    <property type="project" value="InterPro"/>
</dbReference>
<keyword evidence="1" id="KW-1133">Transmembrane helix</keyword>
<comment type="caution">
    <text evidence="2">The sequence shown here is derived from an EMBL/GenBank/DDBJ whole genome shotgun (WGS) entry which is preliminary data.</text>
</comment>
<dbReference type="InterPro" id="IPR002528">
    <property type="entry name" value="MATE_fam"/>
</dbReference>
<dbReference type="GO" id="GO:0016020">
    <property type="term" value="C:membrane"/>
    <property type="evidence" value="ECO:0007669"/>
    <property type="project" value="InterPro"/>
</dbReference>
<feature type="transmembrane region" description="Helical" evidence="1">
    <location>
        <begin position="51"/>
        <end position="73"/>
    </location>
</feature>
<evidence type="ECO:0008006" key="4">
    <source>
        <dbReference type="Google" id="ProtNLM"/>
    </source>
</evidence>